<feature type="non-terminal residue" evidence="1">
    <location>
        <position position="1"/>
    </location>
</feature>
<proteinExistence type="predicted"/>
<name>A0ABS8T7U0_DATST</name>
<dbReference type="Proteomes" id="UP000823775">
    <property type="component" value="Unassembled WGS sequence"/>
</dbReference>
<accession>A0ABS8T7U0</accession>
<evidence type="ECO:0000313" key="2">
    <source>
        <dbReference type="Proteomes" id="UP000823775"/>
    </source>
</evidence>
<organism evidence="1 2">
    <name type="scientific">Datura stramonium</name>
    <name type="common">Jimsonweed</name>
    <name type="synonym">Common thornapple</name>
    <dbReference type="NCBI Taxonomy" id="4076"/>
    <lineage>
        <taxon>Eukaryota</taxon>
        <taxon>Viridiplantae</taxon>
        <taxon>Streptophyta</taxon>
        <taxon>Embryophyta</taxon>
        <taxon>Tracheophyta</taxon>
        <taxon>Spermatophyta</taxon>
        <taxon>Magnoliopsida</taxon>
        <taxon>eudicotyledons</taxon>
        <taxon>Gunneridae</taxon>
        <taxon>Pentapetalae</taxon>
        <taxon>asterids</taxon>
        <taxon>lamiids</taxon>
        <taxon>Solanales</taxon>
        <taxon>Solanaceae</taxon>
        <taxon>Solanoideae</taxon>
        <taxon>Datureae</taxon>
        <taxon>Datura</taxon>
    </lineage>
</organism>
<evidence type="ECO:0000313" key="1">
    <source>
        <dbReference type="EMBL" id="MCD7466682.1"/>
    </source>
</evidence>
<dbReference type="EMBL" id="JACEIK010001164">
    <property type="protein sequence ID" value="MCD7466682.1"/>
    <property type="molecule type" value="Genomic_DNA"/>
</dbReference>
<protein>
    <submittedName>
        <fullName evidence="1">Uncharacterized protein</fullName>
    </submittedName>
</protein>
<keyword evidence="2" id="KW-1185">Reference proteome</keyword>
<gene>
    <name evidence="1" type="ORF">HAX54_003616</name>
</gene>
<comment type="caution">
    <text evidence="1">The sequence shown here is derived from an EMBL/GenBank/DDBJ whole genome shotgun (WGS) entry which is preliminary data.</text>
</comment>
<reference evidence="1 2" key="1">
    <citation type="journal article" date="2021" name="BMC Genomics">
        <title>Datura genome reveals duplications of psychoactive alkaloid biosynthetic genes and high mutation rate following tissue culture.</title>
        <authorList>
            <person name="Rajewski A."/>
            <person name="Carter-House D."/>
            <person name="Stajich J."/>
            <person name="Litt A."/>
        </authorList>
    </citation>
    <scope>NUCLEOTIDE SEQUENCE [LARGE SCALE GENOMIC DNA]</scope>
    <source>
        <strain evidence="1">AR-01</strain>
    </source>
</reference>
<sequence>GIAFESKEVQFEGRARVVDSQPPGGEATGLPDRGDVSLYGQYSSGNIDATERLYIKEPQVKDIPVHFLVVDSTWPISSLMELIPNVAPSRLHLLGSHLPVSHQSGPHQCMISHPVHHRLEEKDDPDLDPIEAIELHAARLESLVYAQICPHIDSETSTSSTLRLGVLVVIPSHIPHDPK</sequence>